<feature type="binding site" evidence="10 12">
    <location>
        <begin position="132"/>
        <end position="133"/>
    </location>
    <ligand>
        <name>L-glutamine</name>
        <dbReference type="ChEBI" id="CHEBI:58359"/>
    </ligand>
</feature>
<feature type="binding site" evidence="10 12">
    <location>
        <begin position="46"/>
        <end position="48"/>
    </location>
    <ligand>
        <name>L-glutamine</name>
        <dbReference type="ChEBI" id="CHEBI:58359"/>
    </ligand>
</feature>
<dbReference type="GO" id="GO:0042823">
    <property type="term" value="P:pyridoxal phosphate biosynthetic process"/>
    <property type="evidence" value="ECO:0007669"/>
    <property type="project" value="UniProtKB-UniRule"/>
</dbReference>
<keyword evidence="4 10" id="KW-0315">Glutamine amidotransferase</keyword>
<dbReference type="PIRSF" id="PIRSF005639">
    <property type="entry name" value="Glut_amidoT_SNO"/>
    <property type="match status" value="1"/>
</dbReference>
<dbReference type="PROSITE" id="PS51273">
    <property type="entry name" value="GATASE_TYPE_1"/>
    <property type="match status" value="1"/>
</dbReference>
<feature type="active site" description="Charge relay system" evidence="10 11">
    <location>
        <position position="170"/>
    </location>
</feature>
<dbReference type="PANTHER" id="PTHR31559">
    <property type="entry name" value="PYRIDOXAL 5'-PHOSPHATE SYNTHASE SUBUNIT SNO"/>
    <property type="match status" value="1"/>
</dbReference>
<dbReference type="Proteomes" id="UP000460549">
    <property type="component" value="Unassembled WGS sequence"/>
</dbReference>
<evidence type="ECO:0000256" key="12">
    <source>
        <dbReference type="PIRSR" id="PIRSR005639-2"/>
    </source>
</evidence>
<evidence type="ECO:0000256" key="5">
    <source>
        <dbReference type="ARBA" id="ARBA00023239"/>
    </source>
</evidence>
<evidence type="ECO:0000256" key="8">
    <source>
        <dbReference type="ARBA" id="ARBA00054599"/>
    </source>
</evidence>
<dbReference type="AlphaFoldDB" id="A0A7X2PE50"/>
<evidence type="ECO:0000256" key="11">
    <source>
        <dbReference type="PIRSR" id="PIRSR005639-1"/>
    </source>
</evidence>
<comment type="function">
    <text evidence="8 10">Catalyzes the hydrolysis of glutamine to glutamate and ammonia as part of the biosynthesis of pyridoxal 5'-phosphate. The resulting ammonia molecule is channeled to the active site of PdxS.</text>
</comment>
<evidence type="ECO:0000313" key="14">
    <source>
        <dbReference type="Proteomes" id="UP000460549"/>
    </source>
</evidence>
<evidence type="ECO:0000256" key="6">
    <source>
        <dbReference type="ARBA" id="ARBA00047992"/>
    </source>
</evidence>
<sequence length="186" mass="20635">MMVGVLALQGAFREHIEALNTLGAEAKEIRKLSDLANLDGIILPGGESTVQGKLLRELDMLNPLRDMILSGLPVLATCAGLILLSKTIENDKNRYLATLPVTVKRNAYGRQLGSFITNGKVGDFNNFEMVFIRAPYITEVDNSVDVLSKYDDKITGVRYKNQIALSFHPELSKDTRLHELFLSITK</sequence>
<comment type="pathway">
    <text evidence="10">Cofactor biosynthesis; pyridoxal 5'-phosphate biosynthesis.</text>
</comment>
<dbReference type="FunFam" id="3.40.50.880:FF:000010">
    <property type="entry name" value="uncharacterized protein LOC100176842 isoform X2"/>
    <property type="match status" value="1"/>
</dbReference>
<evidence type="ECO:0000256" key="7">
    <source>
        <dbReference type="ARBA" id="ARBA00049534"/>
    </source>
</evidence>
<dbReference type="UniPathway" id="UPA00245"/>
<proteinExistence type="inferred from homology"/>
<comment type="caution">
    <text evidence="13">The sequence shown here is derived from an EMBL/GenBank/DDBJ whole genome shotgun (WGS) entry which is preliminary data.</text>
</comment>
<evidence type="ECO:0000256" key="9">
    <source>
        <dbReference type="ARBA" id="ARBA00064749"/>
    </source>
</evidence>
<dbReference type="GO" id="GO:0004359">
    <property type="term" value="F:glutaminase activity"/>
    <property type="evidence" value="ECO:0007669"/>
    <property type="project" value="UniProtKB-UniRule"/>
</dbReference>
<dbReference type="GO" id="GO:0005829">
    <property type="term" value="C:cytosol"/>
    <property type="evidence" value="ECO:0007669"/>
    <property type="project" value="TreeGrafter"/>
</dbReference>
<comment type="similarity">
    <text evidence="1 10">Belongs to the glutaminase PdxT/SNO family.</text>
</comment>
<evidence type="ECO:0000256" key="2">
    <source>
        <dbReference type="ARBA" id="ARBA00022801"/>
    </source>
</evidence>
<comment type="subunit">
    <text evidence="9 10">In the presence of PdxS, forms a dodecamer of heterodimers. Only shows activity in the heterodimer.</text>
</comment>
<comment type="catalytic activity">
    <reaction evidence="6 10">
        <text>aldehydo-D-ribose 5-phosphate + D-glyceraldehyde 3-phosphate + L-glutamine = pyridoxal 5'-phosphate + L-glutamate + phosphate + 3 H2O + H(+)</text>
        <dbReference type="Rhea" id="RHEA:31507"/>
        <dbReference type="ChEBI" id="CHEBI:15377"/>
        <dbReference type="ChEBI" id="CHEBI:15378"/>
        <dbReference type="ChEBI" id="CHEBI:29985"/>
        <dbReference type="ChEBI" id="CHEBI:43474"/>
        <dbReference type="ChEBI" id="CHEBI:58273"/>
        <dbReference type="ChEBI" id="CHEBI:58359"/>
        <dbReference type="ChEBI" id="CHEBI:59776"/>
        <dbReference type="ChEBI" id="CHEBI:597326"/>
        <dbReference type="EC" id="4.3.3.6"/>
    </reaction>
</comment>
<dbReference type="SUPFAM" id="SSF52317">
    <property type="entry name" value="Class I glutamine amidotransferase-like"/>
    <property type="match status" value="1"/>
</dbReference>
<gene>
    <name evidence="10 13" type="primary">pdxT</name>
    <name evidence="13" type="ORF">FYJ80_10465</name>
</gene>
<dbReference type="PANTHER" id="PTHR31559:SF0">
    <property type="entry name" value="PYRIDOXAL 5'-PHOSPHATE SYNTHASE SUBUNIT SNO1-RELATED"/>
    <property type="match status" value="1"/>
</dbReference>
<dbReference type="EC" id="3.5.1.2" evidence="10"/>
<evidence type="ECO:0000256" key="3">
    <source>
        <dbReference type="ARBA" id="ARBA00022898"/>
    </source>
</evidence>
<dbReference type="GO" id="GO:0036381">
    <property type="term" value="F:pyridoxal 5'-phosphate synthase (glutamine hydrolysing) activity"/>
    <property type="evidence" value="ECO:0007669"/>
    <property type="project" value="UniProtKB-UniRule"/>
</dbReference>
<organism evidence="13 14">
    <name type="scientific">Bullifex porci</name>
    <dbReference type="NCBI Taxonomy" id="2606638"/>
    <lineage>
        <taxon>Bacteria</taxon>
        <taxon>Pseudomonadati</taxon>
        <taxon>Spirochaetota</taxon>
        <taxon>Spirochaetia</taxon>
        <taxon>Spirochaetales</taxon>
        <taxon>Spirochaetaceae</taxon>
        <taxon>Bullifex</taxon>
    </lineage>
</organism>
<accession>A0A7X2PE50</accession>
<keyword evidence="3 10" id="KW-0663">Pyridoxal phosphate</keyword>
<evidence type="ECO:0000256" key="1">
    <source>
        <dbReference type="ARBA" id="ARBA00008345"/>
    </source>
</evidence>
<keyword evidence="5 10" id="KW-0456">Lyase</keyword>
<evidence type="ECO:0000256" key="4">
    <source>
        <dbReference type="ARBA" id="ARBA00022962"/>
    </source>
</evidence>
<dbReference type="InterPro" id="IPR021196">
    <property type="entry name" value="PdxT/SNO_CS"/>
</dbReference>
<dbReference type="PROSITE" id="PS01236">
    <property type="entry name" value="PDXT_SNO_1"/>
    <property type="match status" value="1"/>
</dbReference>
<keyword evidence="14" id="KW-1185">Reference proteome</keyword>
<dbReference type="PROSITE" id="PS51130">
    <property type="entry name" value="PDXT_SNO_2"/>
    <property type="match status" value="1"/>
</dbReference>
<dbReference type="InterPro" id="IPR002161">
    <property type="entry name" value="PdxT/SNO"/>
</dbReference>
<dbReference type="Gene3D" id="3.40.50.880">
    <property type="match status" value="1"/>
</dbReference>
<protein>
    <recommendedName>
        <fullName evidence="10">Pyridoxal 5'-phosphate synthase subunit PdxT</fullName>
        <ecNumber evidence="10">4.3.3.6</ecNumber>
    </recommendedName>
    <alternativeName>
        <fullName evidence="10">Pdx2</fullName>
    </alternativeName>
    <alternativeName>
        <fullName evidence="10">Pyridoxal 5'-phosphate synthase glutaminase subunit</fullName>
        <ecNumber evidence="10">3.5.1.2</ecNumber>
    </alternativeName>
</protein>
<dbReference type="HAMAP" id="MF_01615">
    <property type="entry name" value="PdxT"/>
    <property type="match status" value="1"/>
</dbReference>
<evidence type="ECO:0000256" key="10">
    <source>
        <dbReference type="HAMAP-Rule" id="MF_01615"/>
    </source>
</evidence>
<dbReference type="Pfam" id="PF01174">
    <property type="entry name" value="SNO"/>
    <property type="match status" value="1"/>
</dbReference>
<reference evidence="13 14" key="1">
    <citation type="submission" date="2019-08" db="EMBL/GenBank/DDBJ databases">
        <title>In-depth cultivation of the pig gut microbiome towards novel bacterial diversity and tailored functional studies.</title>
        <authorList>
            <person name="Wylensek D."/>
            <person name="Hitch T.C.A."/>
            <person name="Clavel T."/>
        </authorList>
    </citation>
    <scope>NUCLEOTIDE SEQUENCE [LARGE SCALE GENOMIC DNA]</scope>
    <source>
        <strain evidence="13 14">NM-380-WT-3C1</strain>
    </source>
</reference>
<dbReference type="GO" id="GO:0006543">
    <property type="term" value="P:L-glutamine catabolic process"/>
    <property type="evidence" value="ECO:0007669"/>
    <property type="project" value="UniProtKB-UniRule"/>
</dbReference>
<dbReference type="PROSITE" id="PS51274">
    <property type="entry name" value="GATASE_COBBQ"/>
    <property type="match status" value="1"/>
</dbReference>
<feature type="active site" description="Nucleophile" evidence="10 11">
    <location>
        <position position="78"/>
    </location>
</feature>
<dbReference type="EMBL" id="VUNN01000029">
    <property type="protein sequence ID" value="MSU07183.1"/>
    <property type="molecule type" value="Genomic_DNA"/>
</dbReference>
<feature type="active site" description="Charge relay system" evidence="10 11">
    <location>
        <position position="168"/>
    </location>
</feature>
<dbReference type="GO" id="GO:0008614">
    <property type="term" value="P:pyridoxine metabolic process"/>
    <property type="evidence" value="ECO:0007669"/>
    <property type="project" value="TreeGrafter"/>
</dbReference>
<name>A0A7X2PE50_9SPIO</name>
<keyword evidence="2 10" id="KW-0378">Hydrolase</keyword>
<dbReference type="CDD" id="cd01749">
    <property type="entry name" value="GATase1_PB"/>
    <property type="match status" value="1"/>
</dbReference>
<dbReference type="EC" id="4.3.3.6" evidence="10"/>
<dbReference type="GO" id="GO:1903600">
    <property type="term" value="C:glutaminase complex"/>
    <property type="evidence" value="ECO:0007669"/>
    <property type="project" value="TreeGrafter"/>
</dbReference>
<dbReference type="NCBIfam" id="TIGR03800">
    <property type="entry name" value="PLP_synth_Pdx2"/>
    <property type="match status" value="1"/>
</dbReference>
<feature type="binding site" evidence="10 12">
    <location>
        <position position="105"/>
    </location>
    <ligand>
        <name>L-glutamine</name>
        <dbReference type="ChEBI" id="CHEBI:58359"/>
    </ligand>
</feature>
<evidence type="ECO:0000313" key="13">
    <source>
        <dbReference type="EMBL" id="MSU07183.1"/>
    </source>
</evidence>
<dbReference type="InterPro" id="IPR029062">
    <property type="entry name" value="Class_I_gatase-like"/>
</dbReference>
<comment type="catalytic activity">
    <reaction evidence="7 10">
        <text>L-glutamine + H2O = L-glutamate + NH4(+)</text>
        <dbReference type="Rhea" id="RHEA:15889"/>
        <dbReference type="ChEBI" id="CHEBI:15377"/>
        <dbReference type="ChEBI" id="CHEBI:28938"/>
        <dbReference type="ChEBI" id="CHEBI:29985"/>
        <dbReference type="ChEBI" id="CHEBI:58359"/>
        <dbReference type="EC" id="3.5.1.2"/>
    </reaction>
</comment>